<evidence type="ECO:0000313" key="4">
    <source>
        <dbReference type="Proteomes" id="UP000319908"/>
    </source>
</evidence>
<feature type="transmembrane region" description="Helical" evidence="1">
    <location>
        <begin position="66"/>
        <end position="87"/>
    </location>
</feature>
<keyword evidence="4" id="KW-1185">Reference proteome</keyword>
<proteinExistence type="predicted"/>
<dbReference type="Proteomes" id="UP000319908">
    <property type="component" value="Unassembled WGS sequence"/>
</dbReference>
<dbReference type="RefSeq" id="WP_302120325.1">
    <property type="nucleotide sequence ID" value="NZ_SJPU01000003.1"/>
</dbReference>
<feature type="transmembrane region" description="Helical" evidence="1">
    <location>
        <begin position="153"/>
        <end position="171"/>
    </location>
</feature>
<comment type="caution">
    <text evidence="3">The sequence shown here is derived from an EMBL/GenBank/DDBJ whole genome shotgun (WGS) entry which is preliminary data.</text>
</comment>
<dbReference type="EMBL" id="SJPU01000003">
    <property type="protein sequence ID" value="TWU11139.1"/>
    <property type="molecule type" value="Genomic_DNA"/>
</dbReference>
<dbReference type="AlphaFoldDB" id="A0A5C6BIV8"/>
<protein>
    <submittedName>
        <fullName evidence="3">PAP2 superfamily protein</fullName>
    </submittedName>
</protein>
<keyword evidence="1" id="KW-1133">Transmembrane helix</keyword>
<name>A0A5C6BIV8_9BACT</name>
<feature type="transmembrane region" description="Helical" evidence="1">
    <location>
        <begin position="37"/>
        <end position="54"/>
    </location>
</feature>
<keyword evidence="1" id="KW-0812">Transmembrane</keyword>
<sequence>MRDCRLLERYELLLVTLGFGTALALALRLGWFHPATLHAFVVTLVFFLTCWALRERESDRIQKLRYLIGYVFVLWFYLSVGSFVVAMRLPTRDAELLAIDEAMFGVTPAVRMQLLQSFYLTELMSGFYFSYLVYLHAALLCVVFQSVGQAQRFANWIFSVFAIGLAGYLLVPAQGPQLAFPELFETPLVGGPVTALNRWVVQRGSTVYDAFPSLHALISWALLVFDFRGCRRRFVWMVVPSLGIVVSTVYLRYHYMVDLLASVVVLSFCLPVFRHQEQPDVVPRG</sequence>
<dbReference type="Gene3D" id="1.20.144.10">
    <property type="entry name" value="Phosphatidic acid phosphatase type 2/haloperoxidase"/>
    <property type="match status" value="1"/>
</dbReference>
<feature type="transmembrane region" description="Helical" evidence="1">
    <location>
        <begin position="234"/>
        <end position="253"/>
    </location>
</feature>
<feature type="domain" description="Inositolphosphotransferase Aur1/Ipt1" evidence="2">
    <location>
        <begin position="95"/>
        <end position="266"/>
    </location>
</feature>
<gene>
    <name evidence="3" type="ORF">Poly21_50460</name>
</gene>
<feature type="transmembrane region" description="Helical" evidence="1">
    <location>
        <begin position="12"/>
        <end position="31"/>
    </location>
</feature>
<accession>A0A5C6BIV8</accession>
<dbReference type="SUPFAM" id="SSF48317">
    <property type="entry name" value="Acid phosphatase/Vanadium-dependent haloperoxidase"/>
    <property type="match status" value="1"/>
</dbReference>
<feature type="transmembrane region" description="Helical" evidence="1">
    <location>
        <begin position="210"/>
        <end position="227"/>
    </location>
</feature>
<reference evidence="3 4" key="1">
    <citation type="journal article" date="2020" name="Antonie Van Leeuwenhoek">
        <title>Rhodopirellula heiligendammensis sp. nov., Rhodopirellula pilleata sp. nov., and Rhodopirellula solitaria sp. nov. isolated from natural or artificial marine surfaces in Northern Germany and California, USA, and emended description of the genus Rhodopirellula.</title>
        <authorList>
            <person name="Kallscheuer N."/>
            <person name="Wiegand S."/>
            <person name="Jogler M."/>
            <person name="Boedeker C."/>
            <person name="Peeters S.H."/>
            <person name="Rast P."/>
            <person name="Heuer A."/>
            <person name="Jetten M.S.M."/>
            <person name="Rohde M."/>
            <person name="Jogler C."/>
        </authorList>
    </citation>
    <scope>NUCLEOTIDE SEQUENCE [LARGE SCALE GENOMIC DNA]</scope>
    <source>
        <strain evidence="3 4">Poly21</strain>
    </source>
</reference>
<evidence type="ECO:0000256" key="1">
    <source>
        <dbReference type="SAM" id="Phobius"/>
    </source>
</evidence>
<dbReference type="InterPro" id="IPR026841">
    <property type="entry name" value="Aur1/Ipt1"/>
</dbReference>
<dbReference type="GO" id="GO:0016020">
    <property type="term" value="C:membrane"/>
    <property type="evidence" value="ECO:0007669"/>
    <property type="project" value="UniProtKB-SubCell"/>
</dbReference>
<dbReference type="Pfam" id="PF14378">
    <property type="entry name" value="PAP2_3"/>
    <property type="match status" value="1"/>
</dbReference>
<feature type="transmembrane region" description="Helical" evidence="1">
    <location>
        <begin position="127"/>
        <end position="146"/>
    </location>
</feature>
<keyword evidence="1" id="KW-0472">Membrane</keyword>
<organism evidence="3 4">
    <name type="scientific">Allorhodopirellula heiligendammensis</name>
    <dbReference type="NCBI Taxonomy" id="2714739"/>
    <lineage>
        <taxon>Bacteria</taxon>
        <taxon>Pseudomonadati</taxon>
        <taxon>Planctomycetota</taxon>
        <taxon>Planctomycetia</taxon>
        <taxon>Pirellulales</taxon>
        <taxon>Pirellulaceae</taxon>
        <taxon>Allorhodopirellula</taxon>
    </lineage>
</organism>
<dbReference type="InterPro" id="IPR036938">
    <property type="entry name" value="PAP2/HPO_sf"/>
</dbReference>
<evidence type="ECO:0000313" key="3">
    <source>
        <dbReference type="EMBL" id="TWU11139.1"/>
    </source>
</evidence>
<evidence type="ECO:0000259" key="2">
    <source>
        <dbReference type="Pfam" id="PF14378"/>
    </source>
</evidence>